<organism evidence="10 12">
    <name type="scientific">Cyberlindnera jadinii (strain ATCC 18201 / CBS 1600 / BCRC 20928 / JCM 3617 / NBRC 0987 / NRRL Y-1542)</name>
    <name type="common">Torula yeast</name>
    <name type="synonym">Candida utilis</name>
    <dbReference type="NCBI Taxonomy" id="983966"/>
    <lineage>
        <taxon>Eukaryota</taxon>
        <taxon>Fungi</taxon>
        <taxon>Dikarya</taxon>
        <taxon>Ascomycota</taxon>
        <taxon>Saccharomycotina</taxon>
        <taxon>Saccharomycetes</taxon>
        <taxon>Phaffomycetales</taxon>
        <taxon>Phaffomycetaceae</taxon>
        <taxon>Cyberlindnera</taxon>
    </lineage>
</organism>
<dbReference type="InterPro" id="IPR019371">
    <property type="entry name" value="KxDL_dom"/>
</dbReference>
<evidence type="ECO:0000313" key="13">
    <source>
        <dbReference type="Proteomes" id="UP000094389"/>
    </source>
</evidence>
<evidence type="ECO:0000313" key="10">
    <source>
        <dbReference type="EMBL" id="CEP21961.1"/>
    </source>
</evidence>
<sequence length="174" mass="19993">MSERRRAPSISSSSFAIPEDFQTVHGINDTESTTSTDSYASQDEEEQLFDPVTYLTDTLENALSSLEFSKAVAKQAKISGQLKSKELELLRLYEESQGRLQELHDTMQRGLKTLHVVYRDLKLNKHKVEAASQRISNKYPIEYNQARDKVLRRDTLLLDDEDVNNNDNDNEIRI</sequence>
<dbReference type="Pfam" id="PF10241">
    <property type="entry name" value="KxDL"/>
    <property type="match status" value="1"/>
</dbReference>
<dbReference type="GO" id="GO:0032880">
    <property type="term" value="P:regulation of protein localization"/>
    <property type="evidence" value="ECO:0007669"/>
    <property type="project" value="TreeGrafter"/>
</dbReference>
<reference evidence="11 13" key="3">
    <citation type="journal article" date="2016" name="Proc. Natl. Acad. Sci. U.S.A.">
        <title>Comparative genomics of biotechnologically important yeasts.</title>
        <authorList>
            <person name="Riley R."/>
            <person name="Haridas S."/>
            <person name="Wolfe K.H."/>
            <person name="Lopes M.R."/>
            <person name="Hittinger C.T."/>
            <person name="Goeker M."/>
            <person name="Salamov A.A."/>
            <person name="Wisecaver J.H."/>
            <person name="Long T.M."/>
            <person name="Calvey C.H."/>
            <person name="Aerts A.L."/>
            <person name="Barry K.W."/>
            <person name="Choi C."/>
            <person name="Clum A."/>
            <person name="Coughlan A.Y."/>
            <person name="Deshpande S."/>
            <person name="Douglass A.P."/>
            <person name="Hanson S.J."/>
            <person name="Klenk H.-P."/>
            <person name="LaButti K.M."/>
            <person name="Lapidus A."/>
            <person name="Lindquist E.A."/>
            <person name="Lipzen A.M."/>
            <person name="Meier-Kolthoff J.P."/>
            <person name="Ohm R.A."/>
            <person name="Otillar R.P."/>
            <person name="Pangilinan J.L."/>
            <person name="Peng Y."/>
            <person name="Rokas A."/>
            <person name="Rosa C.A."/>
            <person name="Scheuner C."/>
            <person name="Sibirny A.A."/>
            <person name="Slot J.C."/>
            <person name="Stielow J.B."/>
            <person name="Sun H."/>
            <person name="Kurtzman C.P."/>
            <person name="Blackwell M."/>
            <person name="Grigoriev I.V."/>
            <person name="Jeffries T.W."/>
        </authorList>
    </citation>
    <scope>NUCLEOTIDE SEQUENCE [LARGE SCALE GENOMIC DNA]</scope>
    <source>
        <strain evidence="13">ATCC 18201 / CBS 1600 / BCRC 20928 / JCM 3617 / NBRC 0987 / NRRL Y-1542</strain>
        <strain evidence="11">NRRL Y-1542</strain>
    </source>
</reference>
<dbReference type="GO" id="GO:0031083">
    <property type="term" value="C:BLOC-1 complex"/>
    <property type="evidence" value="ECO:0007669"/>
    <property type="project" value="TreeGrafter"/>
</dbReference>
<name>A0A0H5C2F8_CYBJN</name>
<dbReference type="Proteomes" id="UP000094389">
    <property type="component" value="Unassembled WGS sequence"/>
</dbReference>
<proteinExistence type="inferred from homology"/>
<evidence type="ECO:0000256" key="5">
    <source>
        <dbReference type="ARBA" id="ARBA00022448"/>
    </source>
</evidence>
<feature type="domain" description="KxDL" evidence="9">
    <location>
        <begin position="59"/>
        <end position="143"/>
    </location>
</feature>
<feature type="compositionally biased region" description="Low complexity" evidence="8">
    <location>
        <begin position="8"/>
        <end position="19"/>
    </location>
</feature>
<dbReference type="EMBL" id="KV453935">
    <property type="protein sequence ID" value="ODV72310.1"/>
    <property type="molecule type" value="Genomic_DNA"/>
</dbReference>
<evidence type="ECO:0000313" key="11">
    <source>
        <dbReference type="EMBL" id="ODV72310.1"/>
    </source>
</evidence>
<dbReference type="GO" id="GO:0007032">
    <property type="term" value="P:endosome organization"/>
    <property type="evidence" value="ECO:0007669"/>
    <property type="project" value="TreeGrafter"/>
</dbReference>
<evidence type="ECO:0000259" key="9">
    <source>
        <dbReference type="Pfam" id="PF10241"/>
    </source>
</evidence>
<dbReference type="EMBL" id="CDQK01000002">
    <property type="protein sequence ID" value="CEP21961.1"/>
    <property type="molecule type" value="Genomic_DNA"/>
</dbReference>
<dbReference type="OrthoDB" id="4089816at2759"/>
<evidence type="ECO:0000256" key="8">
    <source>
        <dbReference type="SAM" id="MobiDB-lite"/>
    </source>
</evidence>
<dbReference type="GO" id="GO:0005768">
    <property type="term" value="C:endosome"/>
    <property type="evidence" value="ECO:0007669"/>
    <property type="project" value="UniProtKB-SubCell"/>
</dbReference>
<evidence type="ECO:0000256" key="2">
    <source>
        <dbReference type="ARBA" id="ARBA00004177"/>
    </source>
</evidence>
<accession>A0A0H5C2F8</accession>
<keyword evidence="5" id="KW-0813">Transport</keyword>
<gene>
    <name evidence="10" type="ORF">BN1211_2186</name>
    <name evidence="11" type="ORF">CYBJADRAFT_174171</name>
</gene>
<evidence type="ECO:0000313" key="12">
    <source>
        <dbReference type="Proteomes" id="UP000038830"/>
    </source>
</evidence>
<evidence type="ECO:0000256" key="7">
    <source>
        <dbReference type="ARBA" id="ARBA00029808"/>
    </source>
</evidence>
<dbReference type="Proteomes" id="UP000038830">
    <property type="component" value="Unassembled WGS sequence"/>
</dbReference>
<evidence type="ECO:0000256" key="6">
    <source>
        <dbReference type="ARBA" id="ARBA00022753"/>
    </source>
</evidence>
<evidence type="ECO:0000256" key="4">
    <source>
        <dbReference type="ARBA" id="ARBA00016207"/>
    </source>
</evidence>
<evidence type="ECO:0000256" key="1">
    <source>
        <dbReference type="ARBA" id="ARBA00002069"/>
    </source>
</evidence>
<reference evidence="12" key="2">
    <citation type="journal article" date="2015" name="J. Biotechnol.">
        <title>The structure of the Cyberlindnera jadinii genome and its relation to Candida utilis analyzed by the occurrence of single nucleotide polymorphisms.</title>
        <authorList>
            <person name="Rupp O."/>
            <person name="Brinkrolf K."/>
            <person name="Buerth C."/>
            <person name="Kunigo M."/>
            <person name="Schneider J."/>
            <person name="Jaenicke S."/>
            <person name="Goesmann A."/>
            <person name="Puehler A."/>
            <person name="Jaeger K.-E."/>
            <person name="Ernst J.F."/>
        </authorList>
    </citation>
    <scope>NUCLEOTIDE SEQUENCE [LARGE SCALE GENOMIC DNA]</scope>
    <source>
        <strain evidence="12">ATCC 18201 / CBS 1600 / BCRC 20928 / JCM 3617 / NBRC 0987 / NRRL Y-1542</strain>
    </source>
</reference>
<protein>
    <recommendedName>
        <fullName evidence="4">Biogenesis of lysosome-related organelles complex 1 subunit KXD1</fullName>
    </recommendedName>
    <alternativeName>
        <fullName evidence="7">KxDL homolog</fullName>
    </alternativeName>
</protein>
<dbReference type="AlphaFoldDB" id="A0A0H5C2F8"/>
<feature type="region of interest" description="Disordered" evidence="8">
    <location>
        <begin position="1"/>
        <end position="43"/>
    </location>
</feature>
<comment type="similarity">
    <text evidence="3">Belongs to the KXD1 family.</text>
</comment>
<comment type="function">
    <text evidence="1">Component of the biogenesis of lysosome-related organelles complex-1 (BLOC-1) involved in endosomal cargo sorting.</text>
</comment>
<comment type="subcellular location">
    <subcellularLocation>
        <location evidence="2">Endosome</location>
    </subcellularLocation>
</comment>
<keyword evidence="13" id="KW-1185">Reference proteome</keyword>
<keyword evidence="6" id="KW-0967">Endosome</keyword>
<dbReference type="InterPro" id="IPR051390">
    <property type="entry name" value="BLOC-1_subunit_KXD1"/>
</dbReference>
<dbReference type="PANTHER" id="PTHR37787">
    <property type="entry name" value="BIOGENESIS OF LYSOSOME-RELATED ORGANELLES COMPLEX 1 SUBUNIT KXD1"/>
    <property type="match status" value="1"/>
</dbReference>
<evidence type="ECO:0000256" key="3">
    <source>
        <dbReference type="ARBA" id="ARBA00005913"/>
    </source>
</evidence>
<feature type="compositionally biased region" description="Polar residues" evidence="8">
    <location>
        <begin position="29"/>
        <end position="41"/>
    </location>
</feature>
<dbReference type="OMA" id="TINNTMQ"/>
<reference evidence="10" key="1">
    <citation type="submission" date="2014-12" db="EMBL/GenBank/DDBJ databases">
        <authorList>
            <person name="Jaenicke S."/>
        </authorList>
    </citation>
    <scope>NUCLEOTIDE SEQUENCE [LARGE SCALE GENOMIC DNA]</scope>
    <source>
        <strain evidence="10">CBS1600</strain>
    </source>
</reference>
<accession>A0A1E4RYK4</accession>
<dbReference type="PANTHER" id="PTHR37787:SF1">
    <property type="entry name" value="BIOGENESIS OF LYSOSOME-RELATED ORGANELLES COMPLEX 1 SUBUNIT KXD1"/>
    <property type="match status" value="1"/>
</dbReference>